<dbReference type="OrthoDB" id="10505949at2759"/>
<dbReference type="EMBL" id="CAJNJA010056030">
    <property type="protein sequence ID" value="CAE7857255.1"/>
    <property type="molecule type" value="Genomic_DNA"/>
</dbReference>
<comment type="caution">
    <text evidence="1">The sequence shown here is derived from an EMBL/GenBank/DDBJ whole genome shotgun (WGS) entry which is preliminary data.</text>
</comment>
<protein>
    <recommendedName>
        <fullName evidence="3">Pentatricopeptide repeat-containing protein</fullName>
    </recommendedName>
</protein>
<dbReference type="AlphaFoldDB" id="A0A813A9L5"/>
<evidence type="ECO:0008006" key="3">
    <source>
        <dbReference type="Google" id="ProtNLM"/>
    </source>
</evidence>
<reference evidence="1" key="1">
    <citation type="submission" date="2021-02" db="EMBL/GenBank/DDBJ databases">
        <authorList>
            <person name="Dougan E. K."/>
            <person name="Rhodes N."/>
            <person name="Thang M."/>
            <person name="Chan C."/>
        </authorList>
    </citation>
    <scope>NUCLEOTIDE SEQUENCE</scope>
</reference>
<dbReference type="Gene3D" id="1.25.40.10">
    <property type="entry name" value="Tetratricopeptide repeat domain"/>
    <property type="match status" value="1"/>
</dbReference>
<name>A0A813A9L5_9DINO</name>
<dbReference type="SUPFAM" id="SSF48452">
    <property type="entry name" value="TPR-like"/>
    <property type="match status" value="1"/>
</dbReference>
<dbReference type="InterPro" id="IPR011990">
    <property type="entry name" value="TPR-like_helical_dom_sf"/>
</dbReference>
<sequence>MGKGGRSGWGRALDEQSEAWRTSVNCTALESLEQEECDKKTLPLQRIEVGLHLSVQMFNTVLQSHRNLANANAKQGRFIRAEECLRELKTLRLSPNIIVLNSVINACSQAGELKKAEEWLESAWLGYKTDMDLRPDLMSFNGDPETCSGLRAATGFDPQSP</sequence>
<keyword evidence="2" id="KW-1185">Reference proteome</keyword>
<gene>
    <name evidence="1" type="ORF">SNEC2469_LOCUS26984</name>
</gene>
<accession>A0A813A9L5</accession>
<organism evidence="1 2">
    <name type="scientific">Symbiodinium necroappetens</name>
    <dbReference type="NCBI Taxonomy" id="1628268"/>
    <lineage>
        <taxon>Eukaryota</taxon>
        <taxon>Sar</taxon>
        <taxon>Alveolata</taxon>
        <taxon>Dinophyceae</taxon>
        <taxon>Suessiales</taxon>
        <taxon>Symbiodiniaceae</taxon>
        <taxon>Symbiodinium</taxon>
    </lineage>
</organism>
<dbReference type="Pfam" id="PF01535">
    <property type="entry name" value="PPR"/>
    <property type="match status" value="1"/>
</dbReference>
<dbReference type="InterPro" id="IPR002885">
    <property type="entry name" value="PPR_rpt"/>
</dbReference>
<dbReference type="Proteomes" id="UP000601435">
    <property type="component" value="Unassembled WGS sequence"/>
</dbReference>
<proteinExistence type="predicted"/>
<dbReference type="NCBIfam" id="TIGR00756">
    <property type="entry name" value="PPR"/>
    <property type="match status" value="1"/>
</dbReference>
<evidence type="ECO:0000313" key="1">
    <source>
        <dbReference type="EMBL" id="CAE7857255.1"/>
    </source>
</evidence>
<evidence type="ECO:0000313" key="2">
    <source>
        <dbReference type="Proteomes" id="UP000601435"/>
    </source>
</evidence>